<dbReference type="Proteomes" id="UP001385892">
    <property type="component" value="Unassembled WGS sequence"/>
</dbReference>
<dbReference type="RefSeq" id="WP_340340764.1">
    <property type="nucleotide sequence ID" value="NZ_JBBKZT010000001.1"/>
</dbReference>
<keyword evidence="1" id="KW-0812">Transmembrane</keyword>
<proteinExistence type="predicted"/>
<dbReference type="EMBL" id="JBBKZT010000001">
    <property type="protein sequence ID" value="MEJ8845607.1"/>
    <property type="molecule type" value="Genomic_DNA"/>
</dbReference>
<comment type="caution">
    <text evidence="2">The sequence shown here is derived from an EMBL/GenBank/DDBJ whole genome shotgun (WGS) entry which is preliminary data.</text>
</comment>
<evidence type="ECO:0000313" key="2">
    <source>
        <dbReference type="EMBL" id="MEJ8845607.1"/>
    </source>
</evidence>
<gene>
    <name evidence="2" type="ORF">WKW82_03065</name>
</gene>
<evidence type="ECO:0000256" key="1">
    <source>
        <dbReference type="SAM" id="Phobius"/>
    </source>
</evidence>
<reference evidence="2 3" key="1">
    <citation type="submission" date="2024-03" db="EMBL/GenBank/DDBJ databases">
        <title>Novel species of the genus Variovorax.</title>
        <authorList>
            <person name="Liu Q."/>
            <person name="Xin Y.-H."/>
        </authorList>
    </citation>
    <scope>NUCLEOTIDE SEQUENCE [LARGE SCALE GENOMIC DNA]</scope>
    <source>
        <strain evidence="2 3">KACC 18900</strain>
    </source>
</reference>
<organism evidence="2 3">
    <name type="scientific">Variovorax rhizosphaerae</name>
    <dbReference type="NCBI Taxonomy" id="1836200"/>
    <lineage>
        <taxon>Bacteria</taxon>
        <taxon>Pseudomonadati</taxon>
        <taxon>Pseudomonadota</taxon>
        <taxon>Betaproteobacteria</taxon>
        <taxon>Burkholderiales</taxon>
        <taxon>Comamonadaceae</taxon>
        <taxon>Variovorax</taxon>
    </lineage>
</organism>
<keyword evidence="1" id="KW-1133">Transmembrane helix</keyword>
<evidence type="ECO:0000313" key="3">
    <source>
        <dbReference type="Proteomes" id="UP001385892"/>
    </source>
</evidence>
<accession>A0ABU8WDN3</accession>
<feature type="transmembrane region" description="Helical" evidence="1">
    <location>
        <begin position="48"/>
        <end position="73"/>
    </location>
</feature>
<name>A0ABU8WDN3_9BURK</name>
<keyword evidence="1" id="KW-0472">Membrane</keyword>
<protein>
    <submittedName>
        <fullName evidence="2">Uncharacterized protein</fullName>
    </submittedName>
</protein>
<keyword evidence="3" id="KW-1185">Reference proteome</keyword>
<sequence length="100" mass="11564">MDNNLDQMRLQLERDKATWERNARKDEFLLREKEFEDRRENDRFGRRFLSSPLTTATVVAAFGLLGTALAQWLKVISTASSSAIGSNSQRTWIDRSNDQN</sequence>